<comment type="caution">
    <text evidence="5">The sequence shown here is derived from an EMBL/GenBank/DDBJ whole genome shotgun (WGS) entry which is preliminary data.</text>
</comment>
<keyword evidence="2" id="KW-0963">Cytoplasm</keyword>
<dbReference type="Pfam" id="PF00381">
    <property type="entry name" value="PTS-HPr"/>
    <property type="match status" value="1"/>
</dbReference>
<evidence type="ECO:0000256" key="3">
    <source>
        <dbReference type="ARBA" id="ARBA00022683"/>
    </source>
</evidence>
<evidence type="ECO:0000256" key="2">
    <source>
        <dbReference type="ARBA" id="ARBA00022490"/>
    </source>
</evidence>
<dbReference type="SUPFAM" id="SSF55594">
    <property type="entry name" value="HPr-like"/>
    <property type="match status" value="1"/>
</dbReference>
<name>A0ABQ3TU02_STRHY</name>
<dbReference type="GeneID" id="89480196"/>
<dbReference type="Gene3D" id="3.30.1340.10">
    <property type="entry name" value="HPr-like"/>
    <property type="match status" value="1"/>
</dbReference>
<dbReference type="PRINTS" id="PR00107">
    <property type="entry name" value="PHOSPHOCPHPR"/>
</dbReference>
<evidence type="ECO:0000313" key="6">
    <source>
        <dbReference type="Proteomes" id="UP001054854"/>
    </source>
</evidence>
<dbReference type="InterPro" id="IPR035895">
    <property type="entry name" value="HPr-like_sf"/>
</dbReference>
<dbReference type="Proteomes" id="UP001054854">
    <property type="component" value="Unassembled WGS sequence"/>
</dbReference>
<sequence>MRTRNVIVASASGLHARPARVFASAAAGTNVRIAKNGAEPVDASSILRVMSLGVAHGEEVTLCVEGDDTTALDRLAELLARDLDAE</sequence>
<dbReference type="RefSeq" id="WP_060944624.1">
    <property type="nucleotide sequence ID" value="NZ_BNEK01000002.1"/>
</dbReference>
<dbReference type="NCBIfam" id="TIGR01003">
    <property type="entry name" value="PTS_HPr_family"/>
    <property type="match status" value="1"/>
</dbReference>
<dbReference type="PROSITE" id="PS51350">
    <property type="entry name" value="PTS_HPR_DOM"/>
    <property type="match status" value="1"/>
</dbReference>
<organism evidence="5 6">
    <name type="scientific">Streptomyces hygroscopicus</name>
    <dbReference type="NCBI Taxonomy" id="1912"/>
    <lineage>
        <taxon>Bacteria</taxon>
        <taxon>Bacillati</taxon>
        <taxon>Actinomycetota</taxon>
        <taxon>Actinomycetes</taxon>
        <taxon>Kitasatosporales</taxon>
        <taxon>Streptomycetaceae</taxon>
        <taxon>Streptomyces</taxon>
        <taxon>Streptomyces violaceusniger group</taxon>
    </lineage>
</organism>
<accession>A0ABQ3TU02</accession>
<dbReference type="EMBL" id="BNEK01000002">
    <property type="protein sequence ID" value="GHJ26822.1"/>
    <property type="molecule type" value="Genomic_DNA"/>
</dbReference>
<dbReference type="CDD" id="cd00367">
    <property type="entry name" value="PTS-HPr_like"/>
    <property type="match status" value="1"/>
</dbReference>
<keyword evidence="6" id="KW-1185">Reference proteome</keyword>
<dbReference type="PANTHER" id="PTHR33705:SF2">
    <property type="entry name" value="PHOSPHOCARRIER PROTEIN NPR"/>
    <property type="match status" value="1"/>
</dbReference>
<comment type="subcellular location">
    <subcellularLocation>
        <location evidence="1">Cytoplasm</location>
    </subcellularLocation>
</comment>
<evidence type="ECO:0000259" key="4">
    <source>
        <dbReference type="PROSITE" id="PS51350"/>
    </source>
</evidence>
<feature type="domain" description="HPr" evidence="4">
    <location>
        <begin position="1"/>
        <end position="86"/>
    </location>
</feature>
<keyword evidence="3" id="KW-0598">Phosphotransferase system</keyword>
<protein>
    <recommendedName>
        <fullName evidence="4">HPr domain-containing protein</fullName>
    </recommendedName>
</protein>
<evidence type="ECO:0000313" key="5">
    <source>
        <dbReference type="EMBL" id="GHJ26822.1"/>
    </source>
</evidence>
<proteinExistence type="predicted"/>
<evidence type="ECO:0000256" key="1">
    <source>
        <dbReference type="ARBA" id="ARBA00004496"/>
    </source>
</evidence>
<dbReference type="PANTHER" id="PTHR33705">
    <property type="entry name" value="PHOSPHOCARRIER PROTEIN HPR"/>
    <property type="match status" value="1"/>
</dbReference>
<reference evidence="5" key="1">
    <citation type="submission" date="2024-05" db="EMBL/GenBank/DDBJ databases">
        <title>Whole genome shotgun sequence of Streptomyces hygroscopicus NBRC 113678.</title>
        <authorList>
            <person name="Komaki H."/>
            <person name="Tamura T."/>
        </authorList>
    </citation>
    <scope>NUCLEOTIDE SEQUENCE</scope>
    <source>
        <strain evidence="5">N11-34</strain>
    </source>
</reference>
<gene>
    <name evidence="5" type="ORF">TPA0910_12550</name>
</gene>
<dbReference type="InterPro" id="IPR000032">
    <property type="entry name" value="HPr-like"/>
</dbReference>
<dbReference type="InterPro" id="IPR050399">
    <property type="entry name" value="HPr"/>
</dbReference>